<dbReference type="Gene3D" id="3.40.50.1240">
    <property type="entry name" value="Phosphoglycerate mutase-like"/>
    <property type="match status" value="1"/>
</dbReference>
<keyword evidence="2" id="KW-1185">Reference proteome</keyword>
<dbReference type="EMBL" id="CABPRZ010000001">
    <property type="protein sequence ID" value="VVD63228.1"/>
    <property type="molecule type" value="Genomic_DNA"/>
</dbReference>
<reference evidence="1 2" key="1">
    <citation type="submission" date="2019-08" db="EMBL/GenBank/DDBJ databases">
        <authorList>
            <person name="Peeters C."/>
        </authorList>
    </citation>
    <scope>NUCLEOTIDE SEQUENCE [LARGE SCALE GENOMIC DNA]</scope>
    <source>
        <strain evidence="1 2">LMG 30175</strain>
    </source>
</reference>
<dbReference type="GO" id="GO:0016787">
    <property type="term" value="F:hydrolase activity"/>
    <property type="evidence" value="ECO:0007669"/>
    <property type="project" value="UniProtKB-KW"/>
</dbReference>
<dbReference type="InterPro" id="IPR029033">
    <property type="entry name" value="His_PPase_superfam"/>
</dbReference>
<evidence type="ECO:0000313" key="1">
    <source>
        <dbReference type="EMBL" id="VVD63228.1"/>
    </source>
</evidence>
<evidence type="ECO:0000313" key="2">
    <source>
        <dbReference type="Proteomes" id="UP000414233"/>
    </source>
</evidence>
<dbReference type="AlphaFoldDB" id="A0A5E4RMY5"/>
<dbReference type="Proteomes" id="UP000414233">
    <property type="component" value="Unassembled WGS sequence"/>
</dbReference>
<gene>
    <name evidence="1" type="primary">gpgP</name>
    <name evidence="1" type="ORF">PTE30175_00208</name>
</gene>
<proteinExistence type="predicted"/>
<protein>
    <submittedName>
        <fullName evidence="1">Glucosyl-3-phosphoglycerate phosphatase</fullName>
        <ecNumber evidence="1">3.1.3.85</ecNumber>
    </submittedName>
</protein>
<name>A0A5E4RMY5_9BURK</name>
<organism evidence="1 2">
    <name type="scientific">Pandoraea terrae</name>
    <dbReference type="NCBI Taxonomy" id="1537710"/>
    <lineage>
        <taxon>Bacteria</taxon>
        <taxon>Pseudomonadati</taxon>
        <taxon>Pseudomonadota</taxon>
        <taxon>Betaproteobacteria</taxon>
        <taxon>Burkholderiales</taxon>
        <taxon>Burkholderiaceae</taxon>
        <taxon>Pandoraea</taxon>
    </lineage>
</organism>
<dbReference type="CDD" id="cd07067">
    <property type="entry name" value="HP_PGM_like"/>
    <property type="match status" value="1"/>
</dbReference>
<dbReference type="Pfam" id="PF00300">
    <property type="entry name" value="His_Phos_1"/>
    <property type="match status" value="1"/>
</dbReference>
<keyword evidence="1" id="KW-0378">Hydrolase</keyword>
<dbReference type="SUPFAM" id="SSF53254">
    <property type="entry name" value="Phosphoglycerate mutase-like"/>
    <property type="match status" value="1"/>
</dbReference>
<dbReference type="EC" id="3.1.3.85" evidence="1"/>
<sequence>MRHPPPDVAEGICYGSSDVPVDATKLDACLATMRARLADRLGDAVPAVMHASPLHRARIAALHLALPYDLPVREDARLAEIHFGEWEMQPWQDVVRAELERWAEDPEHGGAPGGESAAQVASRLAAWLAATRAAGESAESGGPHVVVAHAGPIRLLTAHVLGLPVLGCLRWPIAFGGLCRVTIGADGRGQLVHWNV</sequence>
<accession>A0A5E4RMY5</accession>
<dbReference type="InterPro" id="IPR013078">
    <property type="entry name" value="His_Pase_superF_clade-1"/>
</dbReference>